<dbReference type="AlphaFoldDB" id="A0A9W6U348"/>
<accession>A0A9W6U348</accession>
<comment type="caution">
    <text evidence="1">The sequence shown here is derived from an EMBL/GenBank/DDBJ whole genome shotgun (WGS) entry which is preliminary data.</text>
</comment>
<evidence type="ECO:0000313" key="1">
    <source>
        <dbReference type="EMBL" id="GMF25043.1"/>
    </source>
</evidence>
<organism evidence="1 2">
    <name type="scientific">Phytophthora lilii</name>
    <dbReference type="NCBI Taxonomy" id="2077276"/>
    <lineage>
        <taxon>Eukaryota</taxon>
        <taxon>Sar</taxon>
        <taxon>Stramenopiles</taxon>
        <taxon>Oomycota</taxon>
        <taxon>Peronosporomycetes</taxon>
        <taxon>Peronosporales</taxon>
        <taxon>Peronosporaceae</taxon>
        <taxon>Phytophthora</taxon>
    </lineage>
</organism>
<dbReference type="OrthoDB" id="117666at2759"/>
<proteinExistence type="predicted"/>
<name>A0A9W6U348_9STRA</name>
<gene>
    <name evidence="1" type="ORF">Plil01_001030800</name>
</gene>
<sequence length="316" mass="35998">MKKHKSTYAARRELRFRSLPPEDVALLDPMVQHIVEQNRLLVSVAKDQQLKVTSSQSLLEKSLGPQEAHPLYTRICLSKDWDERRETLMAVRQRKLKSAYDFLMAPGRFVDPDKPHVSDHRFETSEGDICCVHSEATHFRGVQSLEKVWEAVLFHYNNIEIDISERLGHTTVRDDYDSIDGSVSNIRILSHSESCIAVESSIVTFSQLFFESDDEFNRQPVGILALDCIDEDELYPYFPDKRVRLDTSGAIVLTVSKKNDSGAGGMVVTLRRAAFVKLHNPVFPISEVTRQELQTGIGRWGDVLMKTIRSYVYGNP</sequence>
<dbReference type="Proteomes" id="UP001165083">
    <property type="component" value="Unassembled WGS sequence"/>
</dbReference>
<protein>
    <submittedName>
        <fullName evidence="1">Unnamed protein product</fullName>
    </submittedName>
</protein>
<reference evidence="1" key="1">
    <citation type="submission" date="2023-04" db="EMBL/GenBank/DDBJ databases">
        <title>Phytophthora lilii NBRC 32176.</title>
        <authorList>
            <person name="Ichikawa N."/>
            <person name="Sato H."/>
            <person name="Tonouchi N."/>
        </authorList>
    </citation>
    <scope>NUCLEOTIDE SEQUENCE</scope>
    <source>
        <strain evidence="1">NBRC 32176</strain>
    </source>
</reference>
<keyword evidence="2" id="KW-1185">Reference proteome</keyword>
<dbReference type="EMBL" id="BSXW01000540">
    <property type="protein sequence ID" value="GMF25043.1"/>
    <property type="molecule type" value="Genomic_DNA"/>
</dbReference>
<evidence type="ECO:0000313" key="2">
    <source>
        <dbReference type="Proteomes" id="UP001165083"/>
    </source>
</evidence>